<dbReference type="Proteomes" id="UP001149813">
    <property type="component" value="Unassembled WGS sequence"/>
</dbReference>
<dbReference type="GO" id="GO:0051082">
    <property type="term" value="F:unfolded protein binding"/>
    <property type="evidence" value="ECO:0007669"/>
    <property type="project" value="InterPro"/>
</dbReference>
<gene>
    <name evidence="4" type="ORF">LPJ53_002340</name>
</gene>
<dbReference type="GO" id="GO:0044183">
    <property type="term" value="F:protein folding chaperone"/>
    <property type="evidence" value="ECO:0007669"/>
    <property type="project" value="TreeGrafter"/>
</dbReference>
<organism evidence="4 5">
    <name type="scientific">Coemansia erecta</name>
    <dbReference type="NCBI Taxonomy" id="147472"/>
    <lineage>
        <taxon>Eukaryota</taxon>
        <taxon>Fungi</taxon>
        <taxon>Fungi incertae sedis</taxon>
        <taxon>Zoopagomycota</taxon>
        <taxon>Kickxellomycotina</taxon>
        <taxon>Kickxellomycetes</taxon>
        <taxon>Kickxellales</taxon>
        <taxon>Kickxellaceae</taxon>
        <taxon>Coemansia</taxon>
    </lineage>
</organism>
<dbReference type="AlphaFoldDB" id="A0A9W7Y1J1"/>
<keyword evidence="3" id="KW-0175">Coiled coil</keyword>
<reference evidence="4" key="1">
    <citation type="submission" date="2022-07" db="EMBL/GenBank/DDBJ databases">
        <title>Phylogenomic reconstructions and comparative analyses of Kickxellomycotina fungi.</title>
        <authorList>
            <person name="Reynolds N.K."/>
            <person name="Stajich J.E."/>
            <person name="Barry K."/>
            <person name="Grigoriev I.V."/>
            <person name="Crous P."/>
            <person name="Smith M.E."/>
        </authorList>
    </citation>
    <scope>NUCLEOTIDE SEQUENCE</scope>
    <source>
        <strain evidence="4">NBRC 32514</strain>
    </source>
</reference>
<dbReference type="InterPro" id="IPR009053">
    <property type="entry name" value="Prefoldin"/>
</dbReference>
<proteinExistence type="inferred from homology"/>
<accession>A0A9W7Y1J1</accession>
<evidence type="ECO:0000256" key="3">
    <source>
        <dbReference type="SAM" id="Coils"/>
    </source>
</evidence>
<dbReference type="PANTHER" id="PTHR20903:SF0">
    <property type="entry name" value="PREFOLDIN SUBUNIT 1"/>
    <property type="match status" value="1"/>
</dbReference>
<feature type="coiled-coil region" evidence="3">
    <location>
        <begin position="75"/>
        <end position="109"/>
    </location>
</feature>
<keyword evidence="2" id="KW-0143">Chaperone</keyword>
<protein>
    <recommendedName>
        <fullName evidence="6">Prefoldin</fullName>
    </recommendedName>
</protein>
<evidence type="ECO:0000256" key="1">
    <source>
        <dbReference type="ARBA" id="ARBA00008045"/>
    </source>
</evidence>
<evidence type="ECO:0000256" key="2">
    <source>
        <dbReference type="ARBA" id="ARBA00023186"/>
    </source>
</evidence>
<evidence type="ECO:0000313" key="4">
    <source>
        <dbReference type="EMBL" id="KAJ1723291.1"/>
    </source>
</evidence>
<name>A0A9W7Y1J1_9FUNG</name>
<dbReference type="PANTHER" id="PTHR20903">
    <property type="entry name" value="PREFOLDIN SUBUNIT 1-RELATED"/>
    <property type="match status" value="1"/>
</dbReference>
<evidence type="ECO:0000313" key="5">
    <source>
        <dbReference type="Proteomes" id="UP001149813"/>
    </source>
</evidence>
<dbReference type="Gene3D" id="1.10.287.370">
    <property type="match status" value="1"/>
</dbReference>
<dbReference type="OrthoDB" id="2015447at2759"/>
<comment type="similarity">
    <text evidence="1">Belongs to the prefoldin subunit beta family.</text>
</comment>
<dbReference type="SUPFAM" id="SSF46579">
    <property type="entry name" value="Prefoldin"/>
    <property type="match status" value="1"/>
</dbReference>
<dbReference type="Pfam" id="PF01920">
    <property type="entry name" value="Prefoldin_2"/>
    <property type="match status" value="1"/>
</dbReference>
<dbReference type="GO" id="GO:0005737">
    <property type="term" value="C:cytoplasm"/>
    <property type="evidence" value="ECO:0007669"/>
    <property type="project" value="TreeGrafter"/>
</dbReference>
<dbReference type="EMBL" id="JANBOJ010000072">
    <property type="protein sequence ID" value="KAJ1723291.1"/>
    <property type="molecule type" value="Genomic_DNA"/>
</dbReference>
<dbReference type="InterPro" id="IPR002777">
    <property type="entry name" value="PFD_beta-like"/>
</dbReference>
<sequence>MAEDSTMQQVYFRITQKIQDSQKQIGQIEAQIAGNDRESRLASLTRREIEGLDSSTPMYKSVGKMFVQAPRDALIDELDASIESAKTMTDALEKKHKFVKRELDEATGNLRDVIQSMKASAAASSSATA</sequence>
<evidence type="ECO:0008006" key="6">
    <source>
        <dbReference type="Google" id="ProtNLM"/>
    </source>
</evidence>
<keyword evidence="5" id="KW-1185">Reference proteome</keyword>
<comment type="caution">
    <text evidence="4">The sequence shown here is derived from an EMBL/GenBank/DDBJ whole genome shotgun (WGS) entry which is preliminary data.</text>
</comment>
<dbReference type="GO" id="GO:0016272">
    <property type="term" value="C:prefoldin complex"/>
    <property type="evidence" value="ECO:0007669"/>
    <property type="project" value="InterPro"/>
</dbReference>